<comment type="caution">
    <text evidence="2">The sequence shown here is derived from an EMBL/GenBank/DDBJ whole genome shotgun (WGS) entry which is preliminary data.</text>
</comment>
<dbReference type="AlphaFoldDB" id="A0A2P6NSQ3"/>
<name>A0A2P6NSQ3_9EUKA</name>
<evidence type="ECO:0000256" key="1">
    <source>
        <dbReference type="SAM" id="MobiDB-lite"/>
    </source>
</evidence>
<reference evidence="2 3" key="1">
    <citation type="journal article" date="2018" name="Genome Biol. Evol.">
        <title>Multiple Roots of Fruiting Body Formation in Amoebozoa.</title>
        <authorList>
            <person name="Hillmann F."/>
            <person name="Forbes G."/>
            <person name="Novohradska S."/>
            <person name="Ferling I."/>
            <person name="Riege K."/>
            <person name="Groth M."/>
            <person name="Westermann M."/>
            <person name="Marz M."/>
            <person name="Spaller T."/>
            <person name="Winckler T."/>
            <person name="Schaap P."/>
            <person name="Glockner G."/>
        </authorList>
    </citation>
    <scope>NUCLEOTIDE SEQUENCE [LARGE SCALE GENOMIC DNA]</scope>
    <source>
        <strain evidence="2 3">Jena</strain>
    </source>
</reference>
<dbReference type="InParanoid" id="A0A2P6NSQ3"/>
<evidence type="ECO:0000313" key="2">
    <source>
        <dbReference type="EMBL" id="PRP86976.1"/>
    </source>
</evidence>
<dbReference type="EMBL" id="MDYQ01000024">
    <property type="protein sequence ID" value="PRP86976.1"/>
    <property type="molecule type" value="Genomic_DNA"/>
</dbReference>
<proteinExistence type="predicted"/>
<gene>
    <name evidence="2" type="ORF">PROFUN_04958</name>
</gene>
<evidence type="ECO:0000313" key="3">
    <source>
        <dbReference type="Proteomes" id="UP000241769"/>
    </source>
</evidence>
<sequence>MFDGNRFPAQRRRLRVRYTATDRTTSNVLDRIPGHPSFYGDQLHFRQPNRSNCQADCTYLHPLRGAIPPRANKSKAAADGFDFIDDATPNGGGRRARQREDVRVHLRTSMTSSKEEV</sequence>
<organism evidence="2 3">
    <name type="scientific">Planoprotostelium fungivorum</name>
    <dbReference type="NCBI Taxonomy" id="1890364"/>
    <lineage>
        <taxon>Eukaryota</taxon>
        <taxon>Amoebozoa</taxon>
        <taxon>Evosea</taxon>
        <taxon>Variosea</taxon>
        <taxon>Cavosteliida</taxon>
        <taxon>Cavosteliaceae</taxon>
        <taxon>Planoprotostelium</taxon>
    </lineage>
</organism>
<accession>A0A2P6NSQ3</accession>
<dbReference type="Proteomes" id="UP000241769">
    <property type="component" value="Unassembled WGS sequence"/>
</dbReference>
<protein>
    <submittedName>
        <fullName evidence="2">Uncharacterized protein</fullName>
    </submittedName>
</protein>
<feature type="region of interest" description="Disordered" evidence="1">
    <location>
        <begin position="81"/>
        <end position="100"/>
    </location>
</feature>
<keyword evidence="3" id="KW-1185">Reference proteome</keyword>